<dbReference type="InterPro" id="IPR050641">
    <property type="entry name" value="RIFMO-like"/>
</dbReference>
<dbReference type="Gene3D" id="3.30.70.2450">
    <property type="match status" value="1"/>
</dbReference>
<dbReference type="GO" id="GO:0071949">
    <property type="term" value="F:FAD binding"/>
    <property type="evidence" value="ECO:0007669"/>
    <property type="project" value="InterPro"/>
</dbReference>
<dbReference type="Gene3D" id="3.50.50.60">
    <property type="entry name" value="FAD/NAD(P)-binding domain"/>
    <property type="match status" value="1"/>
</dbReference>
<accession>A0A0C2TPM3</accession>
<keyword evidence="3" id="KW-0274">FAD</keyword>
<keyword evidence="2" id="KW-0285">Flavoprotein</keyword>
<dbReference type="EMBL" id="KN818226">
    <property type="protein sequence ID" value="KIL69164.1"/>
    <property type="molecule type" value="Genomic_DNA"/>
</dbReference>
<feature type="domain" description="FAD-binding" evidence="5">
    <location>
        <begin position="6"/>
        <end position="198"/>
    </location>
</feature>
<dbReference type="OrthoDB" id="10016252at2759"/>
<evidence type="ECO:0000256" key="3">
    <source>
        <dbReference type="ARBA" id="ARBA00022827"/>
    </source>
</evidence>
<comment type="cofactor">
    <cofactor evidence="1">
        <name>FAD</name>
        <dbReference type="ChEBI" id="CHEBI:57692"/>
    </cofactor>
</comment>
<dbReference type="Pfam" id="PF01494">
    <property type="entry name" value="FAD_binding_3"/>
    <property type="match status" value="2"/>
</dbReference>
<keyword evidence="4" id="KW-0560">Oxidoreductase</keyword>
<dbReference type="InParanoid" id="A0A0C2TPM3"/>
<dbReference type="SUPFAM" id="SSF51905">
    <property type="entry name" value="FAD/NAD(P)-binding domain"/>
    <property type="match status" value="1"/>
</dbReference>
<name>A0A0C2TPM3_AMAMK</name>
<evidence type="ECO:0000313" key="6">
    <source>
        <dbReference type="EMBL" id="KIL69164.1"/>
    </source>
</evidence>
<gene>
    <name evidence="6" type="ORF">M378DRAFT_70326</name>
</gene>
<keyword evidence="7" id="KW-1185">Reference proteome</keyword>
<proteinExistence type="predicted"/>
<sequence>MLPNQTTILIVGAGPTGLAAAVTLAHQGFRDIVIVDGADRNSRPQSSRALAVHAATLEALDTIGCAEPLIALGIRATASHIYNGDGPLVNVDFTSLVGQTRFPFVLLVSQYSTERVLEAKLEELGINVYRPYKLSGLEDGGEEGLIATFESGETVKANYVVGADGARSAVRSLNKVGFADPDGEVIEEGNEVQMVMADVTFTPTSSLVREEIYGCSLLNNFFVGIPVPRSPWPEANDHLDDDILRIGFLVPKEDGPPPPAPPAEFFQKHLDRLNLSFLHSQDSTPDNPQPVKIDKLLWSTRFRVHAAIADKSLILFHSQDQQNTSRVVFLVGDAAHIHSPVGGQGMNLGIRDAIGLAPELKKHIELVAQDPQRADKVLEEYAELRHTRALNTIRLTKRSMSAVSFIGSAGWAKYLSWAIKLIAGLPFVQGNMVYQMSGLGNR</sequence>
<dbReference type="InterPro" id="IPR002938">
    <property type="entry name" value="FAD-bd"/>
</dbReference>
<dbReference type="STRING" id="946122.A0A0C2TPM3"/>
<protein>
    <recommendedName>
        <fullName evidence="5">FAD-binding domain-containing protein</fullName>
    </recommendedName>
</protein>
<reference evidence="6 7" key="1">
    <citation type="submission" date="2014-04" db="EMBL/GenBank/DDBJ databases">
        <title>Evolutionary Origins and Diversification of the Mycorrhizal Mutualists.</title>
        <authorList>
            <consortium name="DOE Joint Genome Institute"/>
            <consortium name="Mycorrhizal Genomics Consortium"/>
            <person name="Kohler A."/>
            <person name="Kuo A."/>
            <person name="Nagy L.G."/>
            <person name="Floudas D."/>
            <person name="Copeland A."/>
            <person name="Barry K.W."/>
            <person name="Cichocki N."/>
            <person name="Veneault-Fourrey C."/>
            <person name="LaButti K."/>
            <person name="Lindquist E.A."/>
            <person name="Lipzen A."/>
            <person name="Lundell T."/>
            <person name="Morin E."/>
            <person name="Murat C."/>
            <person name="Riley R."/>
            <person name="Ohm R."/>
            <person name="Sun H."/>
            <person name="Tunlid A."/>
            <person name="Henrissat B."/>
            <person name="Grigoriev I.V."/>
            <person name="Hibbett D.S."/>
            <person name="Martin F."/>
        </authorList>
    </citation>
    <scope>NUCLEOTIDE SEQUENCE [LARGE SCALE GENOMIC DNA]</scope>
    <source>
        <strain evidence="6 7">Koide BX008</strain>
    </source>
</reference>
<dbReference type="InterPro" id="IPR036188">
    <property type="entry name" value="FAD/NAD-bd_sf"/>
</dbReference>
<evidence type="ECO:0000256" key="1">
    <source>
        <dbReference type="ARBA" id="ARBA00001974"/>
    </source>
</evidence>
<dbReference type="PRINTS" id="PR00420">
    <property type="entry name" value="RNGMNOXGNASE"/>
</dbReference>
<evidence type="ECO:0000259" key="5">
    <source>
        <dbReference type="Pfam" id="PF01494"/>
    </source>
</evidence>
<dbReference type="PANTHER" id="PTHR43004">
    <property type="entry name" value="TRK SYSTEM POTASSIUM UPTAKE PROTEIN"/>
    <property type="match status" value="1"/>
</dbReference>
<dbReference type="PANTHER" id="PTHR43004:SF19">
    <property type="entry name" value="BINDING MONOOXYGENASE, PUTATIVE (JCVI)-RELATED"/>
    <property type="match status" value="1"/>
</dbReference>
<evidence type="ECO:0000256" key="2">
    <source>
        <dbReference type="ARBA" id="ARBA00022630"/>
    </source>
</evidence>
<evidence type="ECO:0000313" key="7">
    <source>
        <dbReference type="Proteomes" id="UP000054549"/>
    </source>
</evidence>
<evidence type="ECO:0000256" key="4">
    <source>
        <dbReference type="ARBA" id="ARBA00023002"/>
    </source>
</evidence>
<feature type="domain" description="FAD-binding" evidence="5">
    <location>
        <begin position="327"/>
        <end position="393"/>
    </location>
</feature>
<dbReference type="AlphaFoldDB" id="A0A0C2TPM3"/>
<organism evidence="6 7">
    <name type="scientific">Amanita muscaria (strain Koide BX008)</name>
    <dbReference type="NCBI Taxonomy" id="946122"/>
    <lineage>
        <taxon>Eukaryota</taxon>
        <taxon>Fungi</taxon>
        <taxon>Dikarya</taxon>
        <taxon>Basidiomycota</taxon>
        <taxon>Agaricomycotina</taxon>
        <taxon>Agaricomycetes</taxon>
        <taxon>Agaricomycetidae</taxon>
        <taxon>Agaricales</taxon>
        <taxon>Pluteineae</taxon>
        <taxon>Amanitaceae</taxon>
        <taxon>Amanita</taxon>
    </lineage>
</organism>
<dbReference type="HOGENOM" id="CLU_009665_20_0_1"/>
<dbReference type="GO" id="GO:0016709">
    <property type="term" value="F:oxidoreductase activity, acting on paired donors, with incorporation or reduction of molecular oxygen, NAD(P)H as one donor, and incorporation of one atom of oxygen"/>
    <property type="evidence" value="ECO:0007669"/>
    <property type="project" value="UniProtKB-ARBA"/>
</dbReference>
<dbReference type="Proteomes" id="UP000054549">
    <property type="component" value="Unassembled WGS sequence"/>
</dbReference>